<dbReference type="InterPro" id="IPR002937">
    <property type="entry name" value="Amino_oxidase"/>
</dbReference>
<dbReference type="Pfam" id="PF01593">
    <property type="entry name" value="Amino_oxidase"/>
    <property type="match status" value="1"/>
</dbReference>
<dbReference type="RefSeq" id="WP_231335646.1">
    <property type="nucleotide sequence ID" value="NZ_CP059572.1"/>
</dbReference>
<accession>A0ABX8QUH5</accession>
<feature type="domain" description="Amine oxidase" evidence="1">
    <location>
        <begin position="68"/>
        <end position="525"/>
    </location>
</feature>
<dbReference type="Gene3D" id="3.50.50.60">
    <property type="entry name" value="FAD/NAD(P)-binding domain"/>
    <property type="match status" value="1"/>
</dbReference>
<dbReference type="Gene3D" id="3.90.660.10">
    <property type="match status" value="1"/>
</dbReference>
<dbReference type="Gene3D" id="1.20.1440.240">
    <property type="match status" value="1"/>
</dbReference>
<evidence type="ECO:0000313" key="3">
    <source>
        <dbReference type="Proteomes" id="UP001049518"/>
    </source>
</evidence>
<dbReference type="SUPFAM" id="SSF54373">
    <property type="entry name" value="FAD-linked reductases, C-terminal domain"/>
    <property type="match status" value="1"/>
</dbReference>
<gene>
    <name evidence="2" type="ORF">AGRA3207_003403</name>
</gene>
<proteinExistence type="predicted"/>
<evidence type="ECO:0000313" key="2">
    <source>
        <dbReference type="EMBL" id="QXJ22408.1"/>
    </source>
</evidence>
<dbReference type="PANTHER" id="PTHR10742:SF342">
    <property type="entry name" value="AMINE OXIDASE"/>
    <property type="match status" value="1"/>
</dbReference>
<dbReference type="Proteomes" id="UP001049518">
    <property type="component" value="Chromosome"/>
</dbReference>
<dbReference type="SUPFAM" id="SSF51905">
    <property type="entry name" value="FAD/NAD(P)-binding domain"/>
    <property type="match status" value="1"/>
</dbReference>
<organism evidence="2 3">
    <name type="scientific">Actinomadura graeca</name>
    <dbReference type="NCBI Taxonomy" id="2750812"/>
    <lineage>
        <taxon>Bacteria</taxon>
        <taxon>Bacillati</taxon>
        <taxon>Actinomycetota</taxon>
        <taxon>Actinomycetes</taxon>
        <taxon>Streptosporangiales</taxon>
        <taxon>Thermomonosporaceae</taxon>
        <taxon>Actinomadura</taxon>
    </lineage>
</organism>
<protein>
    <submittedName>
        <fullName evidence="2">FAD-dependent oxidoreductase</fullName>
    </submittedName>
</protein>
<dbReference type="InterPro" id="IPR050281">
    <property type="entry name" value="Flavin_monoamine_oxidase"/>
</dbReference>
<keyword evidence="3" id="KW-1185">Reference proteome</keyword>
<reference evidence="2" key="1">
    <citation type="submission" date="2020-07" db="EMBL/GenBank/DDBJ databases">
        <authorList>
            <person name="Tarantini F.S."/>
            <person name="Hong K.W."/>
            <person name="Chan K.G."/>
        </authorList>
    </citation>
    <scope>NUCLEOTIDE SEQUENCE</scope>
    <source>
        <strain evidence="2">32-07</strain>
    </source>
</reference>
<dbReference type="PANTHER" id="PTHR10742">
    <property type="entry name" value="FLAVIN MONOAMINE OXIDASE"/>
    <property type="match status" value="1"/>
</dbReference>
<dbReference type="InterPro" id="IPR006311">
    <property type="entry name" value="TAT_signal"/>
</dbReference>
<dbReference type="PROSITE" id="PS51318">
    <property type="entry name" value="TAT"/>
    <property type="match status" value="1"/>
</dbReference>
<dbReference type="InterPro" id="IPR036188">
    <property type="entry name" value="FAD/NAD-bd_sf"/>
</dbReference>
<dbReference type="EMBL" id="CP059572">
    <property type="protein sequence ID" value="QXJ22408.1"/>
    <property type="molecule type" value="Genomic_DNA"/>
</dbReference>
<sequence length="535" mass="58494">MGGVTRRSFLESVGAAGGSGALFGAMGALGLAPTAAANPAPFEPPRPGDLALRGARPPRVVVLGGGVTGLATAYELRKAGYECLVLEAKDRPGGRNWTVRGGTAEKEITGHRQRARFADGEYMNAGPARIAQFMVTLDYCRELGIPIEPFSLDNCNACVYYENGGPLSRRRIENRKAKADVFGHVSELLAKATDQGALDKELGRDDRERLLAFLEDFGALTRSGDRLAYTGTNRRGYRVLPDTDDPPGVIDGPPPSVHDVLASGIGRDLSFNLEWPFQTVMFQPVGGMDRIPRALADRIGADRIRYGAQVLEVTDLPSGVDVLYTDGGGRKRTEHADYCVATLPPYIMARVPTNLGAHVTAALERPSRVPVSKIGLEYRRRWWEQDERIYGGLTHTDMDIGQIWYPCHGYHGRRGVLIGAYTEGPSTEGLDAMAPADRIRRAVAQGVKIHGPAYARELVSGFAVNWDRVPHIETGWVRWPSWTDGAYDLLNRPHGRVYFAGEWLTGFIGWQAGAIESARRAVTRIHQRTLATARP</sequence>
<evidence type="ECO:0000259" key="1">
    <source>
        <dbReference type="Pfam" id="PF01593"/>
    </source>
</evidence>
<name>A0ABX8QUH5_9ACTN</name>